<organism evidence="1">
    <name type="scientific">marine sediment metagenome</name>
    <dbReference type="NCBI Taxonomy" id="412755"/>
    <lineage>
        <taxon>unclassified sequences</taxon>
        <taxon>metagenomes</taxon>
        <taxon>ecological metagenomes</taxon>
    </lineage>
</organism>
<sequence length="140" mass="15753">IYAAGDDGYLYVVDPDGKEIARFQTDDWLSFPVIMADNTIIVSDANDTVWAIGDDGCEGQIPALHRPEDLNTDWAMNFIDFAVMAADWLDCTDTSRDPETRDPLCDYDGDEIFLAGDINRDQYVNYTDLAALANRWLTED</sequence>
<protein>
    <recommendedName>
        <fullName evidence="2">Dockerin domain-containing protein</fullName>
    </recommendedName>
</protein>
<comment type="caution">
    <text evidence="1">The sequence shown here is derived from an EMBL/GenBank/DDBJ whole genome shotgun (WGS) entry which is preliminary data.</text>
</comment>
<evidence type="ECO:0000313" key="1">
    <source>
        <dbReference type="EMBL" id="GAI26388.1"/>
    </source>
</evidence>
<name>X1M4X9_9ZZZZ</name>
<dbReference type="PROSITE" id="PS00018">
    <property type="entry name" value="EF_HAND_1"/>
    <property type="match status" value="1"/>
</dbReference>
<dbReference type="InterPro" id="IPR018247">
    <property type="entry name" value="EF_Hand_1_Ca_BS"/>
</dbReference>
<reference evidence="1" key="1">
    <citation type="journal article" date="2014" name="Front. Microbiol.">
        <title>High frequency of phylogenetically diverse reductive dehalogenase-homologous genes in deep subseafloor sedimentary metagenomes.</title>
        <authorList>
            <person name="Kawai M."/>
            <person name="Futagami T."/>
            <person name="Toyoda A."/>
            <person name="Takaki Y."/>
            <person name="Nishi S."/>
            <person name="Hori S."/>
            <person name="Arai W."/>
            <person name="Tsubouchi T."/>
            <person name="Morono Y."/>
            <person name="Uchiyama I."/>
            <person name="Ito T."/>
            <person name="Fujiyama A."/>
            <person name="Inagaki F."/>
            <person name="Takami H."/>
        </authorList>
    </citation>
    <scope>NUCLEOTIDE SEQUENCE</scope>
    <source>
        <strain evidence="1">Expedition CK06-06</strain>
    </source>
</reference>
<dbReference type="Gene3D" id="2.130.10.10">
    <property type="entry name" value="YVTN repeat-like/Quinoprotein amine dehydrogenase"/>
    <property type="match status" value="1"/>
</dbReference>
<dbReference type="AlphaFoldDB" id="X1M4X9"/>
<dbReference type="SUPFAM" id="SSF50998">
    <property type="entry name" value="Quinoprotein alcohol dehydrogenase-like"/>
    <property type="match status" value="1"/>
</dbReference>
<dbReference type="EMBL" id="BARV01021676">
    <property type="protein sequence ID" value="GAI26388.1"/>
    <property type="molecule type" value="Genomic_DNA"/>
</dbReference>
<proteinExistence type="predicted"/>
<accession>X1M4X9</accession>
<gene>
    <name evidence="1" type="ORF">S06H3_35870</name>
</gene>
<dbReference type="InterPro" id="IPR015943">
    <property type="entry name" value="WD40/YVTN_repeat-like_dom_sf"/>
</dbReference>
<dbReference type="InterPro" id="IPR011047">
    <property type="entry name" value="Quinoprotein_ADH-like_sf"/>
</dbReference>
<evidence type="ECO:0008006" key="2">
    <source>
        <dbReference type="Google" id="ProtNLM"/>
    </source>
</evidence>
<feature type="non-terminal residue" evidence="1">
    <location>
        <position position="1"/>
    </location>
</feature>